<accession>A0A3E3E7X4</accession>
<dbReference type="Proteomes" id="UP000260721">
    <property type="component" value="Unassembled WGS sequence"/>
</dbReference>
<proteinExistence type="predicted"/>
<sequence>MVLLAGNESIGILKTTAEKTIRIGSFILGFNTNQNASLILEGMRLAESEKLFLAGKDVYICLNIVEEEQLEAI</sequence>
<comment type="caution">
    <text evidence="1">The sequence shown here is derived from an EMBL/GenBank/DDBJ whole genome shotgun (WGS) entry which is preliminary data.</text>
</comment>
<gene>
    <name evidence="1" type="ORF">DXC78_02345</name>
</gene>
<protein>
    <submittedName>
        <fullName evidence="1">Uncharacterized protein</fullName>
    </submittedName>
</protein>
<reference evidence="1 2" key="1">
    <citation type="submission" date="2018-08" db="EMBL/GenBank/DDBJ databases">
        <title>A genome reference for cultivated species of the human gut microbiota.</title>
        <authorList>
            <person name="Zou Y."/>
            <person name="Xue W."/>
            <person name="Luo G."/>
        </authorList>
    </citation>
    <scope>NUCLEOTIDE SEQUENCE [LARGE SCALE GENOMIC DNA]</scope>
    <source>
        <strain evidence="1 2">TF08-11</strain>
    </source>
</reference>
<name>A0A3E3E7X4_9FIRM</name>
<evidence type="ECO:0000313" key="2">
    <source>
        <dbReference type="Proteomes" id="UP000260721"/>
    </source>
</evidence>
<organism evidence="1 2">
    <name type="scientific">Faecalicoccus pleomorphus</name>
    <dbReference type="NCBI Taxonomy" id="1323"/>
    <lineage>
        <taxon>Bacteria</taxon>
        <taxon>Bacillati</taxon>
        <taxon>Bacillota</taxon>
        <taxon>Erysipelotrichia</taxon>
        <taxon>Erysipelotrichales</taxon>
        <taxon>Erysipelotrichaceae</taxon>
        <taxon>Faecalicoccus</taxon>
    </lineage>
</organism>
<dbReference type="AlphaFoldDB" id="A0A3E3E7X4"/>
<dbReference type="EMBL" id="QUSK01000004">
    <property type="protein sequence ID" value="RGD77631.1"/>
    <property type="molecule type" value="Genomic_DNA"/>
</dbReference>
<evidence type="ECO:0000313" key="1">
    <source>
        <dbReference type="EMBL" id="RGD77631.1"/>
    </source>
</evidence>